<feature type="region of interest" description="Disordered" evidence="1">
    <location>
        <begin position="1"/>
        <end position="51"/>
    </location>
</feature>
<evidence type="ECO:0000313" key="3">
    <source>
        <dbReference type="Proteomes" id="UP000013984"/>
    </source>
</evidence>
<name>R9A766_9LEPT</name>
<evidence type="ECO:0000256" key="1">
    <source>
        <dbReference type="SAM" id="MobiDB-lite"/>
    </source>
</evidence>
<evidence type="ECO:0000313" key="2">
    <source>
        <dbReference type="EMBL" id="EOQ97952.1"/>
    </source>
</evidence>
<gene>
    <name evidence="2" type="ORF">LEP1GSC195_1269</name>
</gene>
<dbReference type="EMBL" id="AOGZ02000008">
    <property type="protein sequence ID" value="EOQ97952.1"/>
    <property type="molecule type" value="Genomic_DNA"/>
</dbReference>
<proteinExistence type="predicted"/>
<dbReference type="AlphaFoldDB" id="R9A766"/>
<accession>R9A766</accession>
<feature type="compositionally biased region" description="Basic and acidic residues" evidence="1">
    <location>
        <begin position="42"/>
        <end position="51"/>
    </location>
</feature>
<protein>
    <submittedName>
        <fullName evidence="2">Uncharacterized protein</fullName>
    </submittedName>
</protein>
<sequence length="51" mass="5626">MSPGQGGKTFSRKFEKQKKPQSTTGGNSKIRVKKASNCRKSNTKEKICLPV</sequence>
<organism evidence="2 3">
    <name type="scientific">Leptospira wolbachii serovar Codice str. CDC</name>
    <dbReference type="NCBI Taxonomy" id="1218599"/>
    <lineage>
        <taxon>Bacteria</taxon>
        <taxon>Pseudomonadati</taxon>
        <taxon>Spirochaetota</taxon>
        <taxon>Spirochaetia</taxon>
        <taxon>Leptospirales</taxon>
        <taxon>Leptospiraceae</taxon>
        <taxon>Leptospira</taxon>
    </lineage>
</organism>
<reference evidence="2" key="1">
    <citation type="submission" date="2013-04" db="EMBL/GenBank/DDBJ databases">
        <authorList>
            <person name="Harkins D.M."/>
            <person name="Durkin A.S."/>
            <person name="Brinkac L.M."/>
            <person name="Haft D.H."/>
            <person name="Selengut J.D."/>
            <person name="Sanka R."/>
            <person name="DePew J."/>
            <person name="Purushe J."/>
            <person name="Galloway R.L."/>
            <person name="Vinetz J.M."/>
            <person name="Sutton G.G."/>
            <person name="Nierman W.C."/>
            <person name="Fouts D.E."/>
        </authorList>
    </citation>
    <scope>NUCLEOTIDE SEQUENCE [LARGE SCALE GENOMIC DNA]</scope>
    <source>
        <strain evidence="2">CDC</strain>
    </source>
</reference>
<keyword evidence="3" id="KW-1185">Reference proteome</keyword>
<dbReference type="STRING" id="1218599.LEP1GSC195_1269"/>
<dbReference type="Proteomes" id="UP000013984">
    <property type="component" value="Unassembled WGS sequence"/>
</dbReference>
<comment type="caution">
    <text evidence="2">The sequence shown here is derived from an EMBL/GenBank/DDBJ whole genome shotgun (WGS) entry which is preliminary data.</text>
</comment>